<feature type="transmembrane region" description="Helical" evidence="1">
    <location>
        <begin position="5"/>
        <end position="22"/>
    </location>
</feature>
<protein>
    <submittedName>
        <fullName evidence="3">Prepilin peptidase</fullName>
        <ecNumber evidence="3">3.4.23.43</ecNumber>
    </submittedName>
</protein>
<dbReference type="RefSeq" id="WP_311691324.1">
    <property type="nucleotide sequence ID" value="NZ_JAVRHL010000002.1"/>
</dbReference>
<keyword evidence="4" id="KW-1185">Reference proteome</keyword>
<reference evidence="3 4" key="1">
    <citation type="submission" date="2023-09" db="EMBL/GenBank/DDBJ databases">
        <authorList>
            <person name="Rey-Velasco X."/>
        </authorList>
    </citation>
    <scope>NUCLEOTIDE SEQUENCE [LARGE SCALE GENOMIC DNA]</scope>
    <source>
        <strain evidence="3 4">F158</strain>
    </source>
</reference>
<dbReference type="InterPro" id="IPR000045">
    <property type="entry name" value="Prepilin_IV_endopep_pep"/>
</dbReference>
<evidence type="ECO:0000313" key="3">
    <source>
        <dbReference type="EMBL" id="MDT0682358.1"/>
    </source>
</evidence>
<sequence>MPAEAAIVFLIPMLPICIWVAVSDLRRMKIPNRAVLAALAVFAVLGPFVLDWGEYAGRCLHVAVVIVLGFLLNLVRLVGAGDAKFAAAMAPFVALADLFAFVQLLALVLIVVFALHRGLRAIGAVRRALPGWESMTRKDFPMGLALGPTLALYLGLAAAWGV</sequence>
<comment type="caution">
    <text evidence="3">The sequence shown here is derived from an EMBL/GenBank/DDBJ whole genome shotgun (WGS) entry which is preliminary data.</text>
</comment>
<dbReference type="Pfam" id="PF01478">
    <property type="entry name" value="Peptidase_A24"/>
    <property type="match status" value="1"/>
</dbReference>
<dbReference type="Proteomes" id="UP001265259">
    <property type="component" value="Unassembled WGS sequence"/>
</dbReference>
<feature type="transmembrane region" description="Helical" evidence="1">
    <location>
        <begin position="34"/>
        <end position="52"/>
    </location>
</feature>
<feature type="domain" description="Prepilin type IV endopeptidase peptidase" evidence="2">
    <location>
        <begin position="14"/>
        <end position="114"/>
    </location>
</feature>
<keyword evidence="3" id="KW-0378">Hydrolase</keyword>
<proteinExistence type="predicted"/>
<gene>
    <name evidence="3" type="ORF">RM543_06660</name>
</gene>
<feature type="transmembrane region" description="Helical" evidence="1">
    <location>
        <begin position="140"/>
        <end position="160"/>
    </location>
</feature>
<evidence type="ECO:0000313" key="4">
    <source>
        <dbReference type="Proteomes" id="UP001265259"/>
    </source>
</evidence>
<evidence type="ECO:0000259" key="2">
    <source>
        <dbReference type="Pfam" id="PF01478"/>
    </source>
</evidence>
<dbReference type="EC" id="3.4.23.43" evidence="3"/>
<feature type="transmembrane region" description="Helical" evidence="1">
    <location>
        <begin position="59"/>
        <end position="78"/>
    </location>
</feature>
<dbReference type="GO" id="GO:0004190">
    <property type="term" value="F:aspartic-type endopeptidase activity"/>
    <property type="evidence" value="ECO:0007669"/>
    <property type="project" value="UniProtKB-EC"/>
</dbReference>
<accession>A0ABU3DF59</accession>
<organism evidence="3 4">
    <name type="scientific">Tropicimonas omnivorans</name>
    <dbReference type="NCBI Taxonomy" id="3075590"/>
    <lineage>
        <taxon>Bacteria</taxon>
        <taxon>Pseudomonadati</taxon>
        <taxon>Pseudomonadota</taxon>
        <taxon>Alphaproteobacteria</taxon>
        <taxon>Rhodobacterales</taxon>
        <taxon>Roseobacteraceae</taxon>
        <taxon>Tropicimonas</taxon>
    </lineage>
</organism>
<evidence type="ECO:0000256" key="1">
    <source>
        <dbReference type="SAM" id="Phobius"/>
    </source>
</evidence>
<keyword evidence="1" id="KW-1133">Transmembrane helix</keyword>
<feature type="transmembrane region" description="Helical" evidence="1">
    <location>
        <begin position="98"/>
        <end position="119"/>
    </location>
</feature>
<dbReference type="Gene3D" id="1.20.120.1220">
    <property type="match status" value="1"/>
</dbReference>
<name>A0ABU3DF59_9RHOB</name>
<keyword evidence="1" id="KW-0812">Transmembrane</keyword>
<keyword evidence="1" id="KW-0472">Membrane</keyword>
<dbReference type="EMBL" id="JAVRHL010000002">
    <property type="protein sequence ID" value="MDT0682358.1"/>
    <property type="molecule type" value="Genomic_DNA"/>
</dbReference>